<evidence type="ECO:0000313" key="3">
    <source>
        <dbReference type="EMBL" id="OYO18636.1"/>
    </source>
</evidence>
<dbReference type="Gene3D" id="2.30.30.110">
    <property type="match status" value="1"/>
</dbReference>
<sequence>MREICFARLDKTRPVVVLTREPARAAMTKVTVAPITSTVKGLSSEVGVGTANGLDHECAISIDNVVTIPAGSLGRTIGFLSSEQERELARAVVLAYDLDVPD</sequence>
<dbReference type="PANTHER" id="PTHR33988:SF2">
    <property type="entry name" value="ENDORIBONUCLEASE MAZF"/>
    <property type="match status" value="1"/>
</dbReference>
<evidence type="ECO:0000313" key="4">
    <source>
        <dbReference type="Proteomes" id="UP000216311"/>
    </source>
</evidence>
<name>A0A255GV06_9ACTN</name>
<protein>
    <submittedName>
        <fullName evidence="3">mRNA interferase MazF3</fullName>
    </submittedName>
</protein>
<evidence type="ECO:0000256" key="1">
    <source>
        <dbReference type="ARBA" id="ARBA00007521"/>
    </source>
</evidence>
<gene>
    <name evidence="3" type="ORF">CGZ93_14535</name>
</gene>
<keyword evidence="4" id="KW-1185">Reference proteome</keyword>
<dbReference type="PANTHER" id="PTHR33988">
    <property type="entry name" value="ENDORIBONUCLEASE MAZF-RELATED"/>
    <property type="match status" value="1"/>
</dbReference>
<organism evidence="3 4">
    <name type="scientific">Enemella dayhoffiae</name>
    <dbReference type="NCBI Taxonomy" id="2016507"/>
    <lineage>
        <taxon>Bacteria</taxon>
        <taxon>Bacillati</taxon>
        <taxon>Actinomycetota</taxon>
        <taxon>Actinomycetes</taxon>
        <taxon>Propionibacteriales</taxon>
        <taxon>Propionibacteriaceae</taxon>
        <taxon>Enemella</taxon>
    </lineage>
</organism>
<keyword evidence="2" id="KW-1277">Toxin-antitoxin system</keyword>
<comment type="caution">
    <text evidence="3">The sequence shown here is derived from an EMBL/GenBank/DDBJ whole genome shotgun (WGS) entry which is preliminary data.</text>
</comment>
<dbReference type="RefSeq" id="WP_094364869.1">
    <property type="nucleotide sequence ID" value="NZ_NMVQ01000043.1"/>
</dbReference>
<dbReference type="SUPFAM" id="SSF50118">
    <property type="entry name" value="Cell growth inhibitor/plasmid maintenance toxic component"/>
    <property type="match status" value="1"/>
</dbReference>
<reference evidence="3 4" key="1">
    <citation type="submission" date="2017-07" db="EMBL/GenBank/DDBJ databases">
        <title>Draft whole genome sequences of clinical Proprionibacteriaceae strains.</title>
        <authorList>
            <person name="Bernier A.-M."/>
            <person name="Bernard K."/>
            <person name="Domingo M.-C."/>
        </authorList>
    </citation>
    <scope>NUCLEOTIDE SEQUENCE [LARGE SCALE GENOMIC DNA]</scope>
    <source>
        <strain evidence="3 4">NML 130396</strain>
    </source>
</reference>
<dbReference type="Pfam" id="PF02452">
    <property type="entry name" value="PemK_toxin"/>
    <property type="match status" value="1"/>
</dbReference>
<dbReference type="GO" id="GO:0006402">
    <property type="term" value="P:mRNA catabolic process"/>
    <property type="evidence" value="ECO:0007669"/>
    <property type="project" value="TreeGrafter"/>
</dbReference>
<dbReference type="AlphaFoldDB" id="A0A255GV06"/>
<proteinExistence type="inferred from homology"/>
<dbReference type="GO" id="GO:0016075">
    <property type="term" value="P:rRNA catabolic process"/>
    <property type="evidence" value="ECO:0007669"/>
    <property type="project" value="TreeGrafter"/>
</dbReference>
<dbReference type="GO" id="GO:0003677">
    <property type="term" value="F:DNA binding"/>
    <property type="evidence" value="ECO:0007669"/>
    <property type="project" value="InterPro"/>
</dbReference>
<dbReference type="GO" id="GO:0004521">
    <property type="term" value="F:RNA endonuclease activity"/>
    <property type="evidence" value="ECO:0007669"/>
    <property type="project" value="TreeGrafter"/>
</dbReference>
<dbReference type="OrthoDB" id="5419693at2"/>
<dbReference type="EMBL" id="NMVQ01000043">
    <property type="protein sequence ID" value="OYO18636.1"/>
    <property type="molecule type" value="Genomic_DNA"/>
</dbReference>
<evidence type="ECO:0000256" key="2">
    <source>
        <dbReference type="ARBA" id="ARBA00022649"/>
    </source>
</evidence>
<comment type="similarity">
    <text evidence="1">Belongs to the PemK/MazF family.</text>
</comment>
<dbReference type="InterPro" id="IPR011067">
    <property type="entry name" value="Plasmid_toxin/cell-grow_inhib"/>
</dbReference>
<dbReference type="Proteomes" id="UP000216311">
    <property type="component" value="Unassembled WGS sequence"/>
</dbReference>
<dbReference type="InterPro" id="IPR003477">
    <property type="entry name" value="PemK-like"/>
</dbReference>
<accession>A0A255GV06</accession>